<evidence type="ECO:0000256" key="13">
    <source>
        <dbReference type="RuleBase" id="RU363035"/>
    </source>
</evidence>
<evidence type="ECO:0000256" key="6">
    <source>
        <dbReference type="ARBA" id="ARBA00022741"/>
    </source>
</evidence>
<keyword evidence="17" id="KW-1185">Reference proteome</keyword>
<dbReference type="InterPro" id="IPR002300">
    <property type="entry name" value="aa-tRNA-synth_Ia"/>
</dbReference>
<keyword evidence="6 13" id="KW-0547">Nucleotide-binding</keyword>
<dbReference type="Pfam" id="PF08264">
    <property type="entry name" value="Anticodon_1"/>
    <property type="match status" value="1"/>
</dbReference>
<dbReference type="InterPro" id="IPR009008">
    <property type="entry name" value="Val/Leu/Ile-tRNA-synth_edit"/>
</dbReference>
<dbReference type="SUPFAM" id="SSF52374">
    <property type="entry name" value="Nucleotidylyl transferase"/>
    <property type="match status" value="1"/>
</dbReference>
<dbReference type="EC" id="6.1.1.5" evidence="3"/>
<evidence type="ECO:0000256" key="7">
    <source>
        <dbReference type="ARBA" id="ARBA00022840"/>
    </source>
</evidence>
<dbReference type="Pfam" id="PF19302">
    <property type="entry name" value="DUF5915"/>
    <property type="match status" value="1"/>
</dbReference>
<evidence type="ECO:0000256" key="3">
    <source>
        <dbReference type="ARBA" id="ARBA00013165"/>
    </source>
</evidence>
<keyword evidence="7 13" id="KW-0067">ATP-binding</keyword>
<evidence type="ECO:0000256" key="11">
    <source>
        <dbReference type="ARBA" id="ARBA00048359"/>
    </source>
</evidence>
<dbReference type="InterPro" id="IPR013155">
    <property type="entry name" value="M/V/L/I-tRNA-synth_anticd-bd"/>
</dbReference>
<comment type="catalytic activity">
    <reaction evidence="11">
        <text>tRNA(Ile) + L-isoleucine + ATP = L-isoleucyl-tRNA(Ile) + AMP + diphosphate</text>
        <dbReference type="Rhea" id="RHEA:11060"/>
        <dbReference type="Rhea" id="RHEA-COMP:9666"/>
        <dbReference type="Rhea" id="RHEA-COMP:9695"/>
        <dbReference type="ChEBI" id="CHEBI:30616"/>
        <dbReference type="ChEBI" id="CHEBI:33019"/>
        <dbReference type="ChEBI" id="CHEBI:58045"/>
        <dbReference type="ChEBI" id="CHEBI:78442"/>
        <dbReference type="ChEBI" id="CHEBI:78528"/>
        <dbReference type="ChEBI" id="CHEBI:456215"/>
        <dbReference type="EC" id="6.1.1.5"/>
    </reaction>
</comment>
<dbReference type="CDD" id="cd00818">
    <property type="entry name" value="IleRS_core"/>
    <property type="match status" value="1"/>
</dbReference>
<dbReference type="InterPro" id="IPR033709">
    <property type="entry name" value="Anticodon_Ile_ABEc"/>
</dbReference>
<evidence type="ECO:0000256" key="12">
    <source>
        <dbReference type="ARBA" id="ARBA00069879"/>
    </source>
</evidence>
<comment type="caution">
    <text evidence="16">The sequence shown here is derived from an EMBL/GenBank/DDBJ whole genome shotgun (WGS) entry which is preliminary data.</text>
</comment>
<dbReference type="Proteomes" id="UP000593567">
    <property type="component" value="Unassembled WGS sequence"/>
</dbReference>
<dbReference type="InterPro" id="IPR023586">
    <property type="entry name" value="Ile-tRNA-ligase_type2"/>
</dbReference>
<organism evidence="16 17">
    <name type="scientific">Bugula neritina</name>
    <name type="common">Brown bryozoan</name>
    <name type="synonym">Sertularia neritina</name>
    <dbReference type="NCBI Taxonomy" id="10212"/>
    <lineage>
        <taxon>Eukaryota</taxon>
        <taxon>Metazoa</taxon>
        <taxon>Spiralia</taxon>
        <taxon>Lophotrochozoa</taxon>
        <taxon>Bryozoa</taxon>
        <taxon>Gymnolaemata</taxon>
        <taxon>Cheilostomatida</taxon>
        <taxon>Flustrina</taxon>
        <taxon>Buguloidea</taxon>
        <taxon>Bugulidae</taxon>
        <taxon>Bugula</taxon>
    </lineage>
</organism>
<reference evidence="16" key="1">
    <citation type="submission" date="2020-06" db="EMBL/GenBank/DDBJ databases">
        <title>Draft genome of Bugula neritina, a colonial animal packing powerful symbionts and potential medicines.</title>
        <authorList>
            <person name="Rayko M."/>
        </authorList>
    </citation>
    <scope>NUCLEOTIDE SEQUENCE [LARGE SCALE GENOMIC DNA]</scope>
    <source>
        <strain evidence="16">Kwan_BN1</strain>
    </source>
</reference>
<dbReference type="GO" id="GO:0005524">
    <property type="term" value="F:ATP binding"/>
    <property type="evidence" value="ECO:0007669"/>
    <property type="project" value="UniProtKB-KW"/>
</dbReference>
<dbReference type="Gene3D" id="3.40.50.620">
    <property type="entry name" value="HUPs"/>
    <property type="match status" value="2"/>
</dbReference>
<dbReference type="GO" id="GO:0000049">
    <property type="term" value="F:tRNA binding"/>
    <property type="evidence" value="ECO:0007669"/>
    <property type="project" value="InterPro"/>
</dbReference>
<dbReference type="FunFam" id="3.40.50.620:FF:000023">
    <property type="entry name" value="Isoleucyl-tRNA synthetase,cytoplasmic"/>
    <property type="match status" value="1"/>
</dbReference>
<dbReference type="Gene3D" id="1.10.730.10">
    <property type="entry name" value="Isoleucyl-tRNA Synthetase, Domain 1"/>
    <property type="match status" value="1"/>
</dbReference>
<evidence type="ECO:0000313" key="17">
    <source>
        <dbReference type="Proteomes" id="UP000593567"/>
    </source>
</evidence>
<dbReference type="PROSITE" id="PS00178">
    <property type="entry name" value="AA_TRNA_LIGASE_I"/>
    <property type="match status" value="1"/>
</dbReference>
<dbReference type="InterPro" id="IPR002301">
    <property type="entry name" value="Ile-tRNA-ligase"/>
</dbReference>
<dbReference type="AlphaFoldDB" id="A0A7J7JJA4"/>
<evidence type="ECO:0000256" key="10">
    <source>
        <dbReference type="ARBA" id="ARBA00032665"/>
    </source>
</evidence>
<dbReference type="InterPro" id="IPR009080">
    <property type="entry name" value="tRNAsynth_Ia_anticodon-bd"/>
</dbReference>
<dbReference type="GO" id="GO:0004822">
    <property type="term" value="F:isoleucine-tRNA ligase activity"/>
    <property type="evidence" value="ECO:0007669"/>
    <property type="project" value="UniProtKB-EC"/>
</dbReference>
<keyword evidence="5 13" id="KW-0436">Ligase</keyword>
<feature type="domain" description="Methionyl/Valyl/Leucyl/Isoleucyl-tRNA synthetase anticodon-binding" evidence="15">
    <location>
        <begin position="690"/>
        <end position="842"/>
    </location>
</feature>
<dbReference type="PRINTS" id="PR00984">
    <property type="entry name" value="TRNASYNTHILE"/>
</dbReference>
<protein>
    <recommendedName>
        <fullName evidence="12">Isoleucine--tRNA ligase, cytoplasmic</fullName>
        <ecNumber evidence="3">6.1.1.5</ecNumber>
    </recommendedName>
    <alternativeName>
        <fullName evidence="10">Isoleucyl-tRNA synthetase</fullName>
    </alternativeName>
</protein>
<dbReference type="PANTHER" id="PTHR42780:SF1">
    <property type="entry name" value="ISOLEUCINE--TRNA LIGASE, CYTOPLASMIC"/>
    <property type="match status" value="1"/>
</dbReference>
<dbReference type="FunFam" id="1.10.730.10:FF:000004">
    <property type="entry name" value="Isoleucyl-tRNA synthetase, cytoplasmic"/>
    <property type="match status" value="1"/>
</dbReference>
<evidence type="ECO:0000256" key="8">
    <source>
        <dbReference type="ARBA" id="ARBA00022917"/>
    </source>
</evidence>
<accession>A0A7J7JJA4</accession>
<feature type="domain" description="Aminoacyl-tRNA synthetase class Ia" evidence="14">
    <location>
        <begin position="10"/>
        <end position="629"/>
    </location>
</feature>
<evidence type="ECO:0000256" key="1">
    <source>
        <dbReference type="ARBA" id="ARBA00004496"/>
    </source>
</evidence>
<evidence type="ECO:0000256" key="5">
    <source>
        <dbReference type="ARBA" id="ARBA00022598"/>
    </source>
</evidence>
<dbReference type="GO" id="GO:0005737">
    <property type="term" value="C:cytoplasm"/>
    <property type="evidence" value="ECO:0007669"/>
    <property type="project" value="UniProtKB-SubCell"/>
</dbReference>
<keyword evidence="4" id="KW-0963">Cytoplasm</keyword>
<evidence type="ECO:0000256" key="2">
    <source>
        <dbReference type="ARBA" id="ARBA00005594"/>
    </source>
</evidence>
<dbReference type="InterPro" id="IPR014729">
    <property type="entry name" value="Rossmann-like_a/b/a_fold"/>
</dbReference>
<comment type="similarity">
    <text evidence="2 13">Belongs to the class-I aminoacyl-tRNA synthetase family.</text>
</comment>
<dbReference type="InterPro" id="IPR001412">
    <property type="entry name" value="aa-tRNA-synth_I_CS"/>
</dbReference>
<comment type="subcellular location">
    <subcellularLocation>
        <location evidence="1">Cytoplasm</location>
    </subcellularLocation>
</comment>
<dbReference type="PANTHER" id="PTHR42780">
    <property type="entry name" value="SOLEUCYL-TRNA SYNTHETASE"/>
    <property type="match status" value="1"/>
</dbReference>
<evidence type="ECO:0000256" key="4">
    <source>
        <dbReference type="ARBA" id="ARBA00022490"/>
    </source>
</evidence>
<dbReference type="GO" id="GO:0002161">
    <property type="term" value="F:aminoacyl-tRNA deacylase activity"/>
    <property type="evidence" value="ECO:0007669"/>
    <property type="project" value="InterPro"/>
</dbReference>
<dbReference type="Pfam" id="PF00133">
    <property type="entry name" value="tRNA-synt_1"/>
    <property type="match status" value="1"/>
</dbReference>
<dbReference type="FunFam" id="3.40.50.620:FF:000050">
    <property type="entry name" value="Isoleucyl-tRNA synthetase,cytoplasmic"/>
    <property type="match status" value="1"/>
</dbReference>
<keyword evidence="8 13" id="KW-0648">Protein biosynthesis</keyword>
<keyword evidence="9 13" id="KW-0030">Aminoacyl-tRNA synthetase</keyword>
<evidence type="ECO:0000313" key="16">
    <source>
        <dbReference type="EMBL" id="KAF6025458.1"/>
    </source>
</evidence>
<dbReference type="GO" id="GO:0006428">
    <property type="term" value="P:isoleucyl-tRNA aminoacylation"/>
    <property type="evidence" value="ECO:0007669"/>
    <property type="project" value="InterPro"/>
</dbReference>
<dbReference type="NCBIfam" id="TIGR00392">
    <property type="entry name" value="ileS"/>
    <property type="match status" value="1"/>
</dbReference>
<dbReference type="CDD" id="cd07961">
    <property type="entry name" value="Anticodon_Ia_Ile_ABEc"/>
    <property type="match status" value="1"/>
</dbReference>
<sequence>MDFPKAEEEILDYWKSINAFENSLRKAEGRPRYSFYDGPPFATGLPHYGHILAGTIKDTITRWAAMNGYYVERRFGWDCHGLPVEYEIDKLLGITKPADVLEIGIEKYNQECRNIVMRYSKDWENIVTRMGRWIDFKNDYKTMYPWFMESVWWVFKQLFDTGMVYKGFKVMPYSTGCNTPLSNFEAGQNYKDVVDPAVIVSFPIINNTDEAGVSLLAWTTTPWTLPSNLALCVNPTETYVKVRDEKRNKEFILMEKRLCSLYKTESEYTVSKRYKGTDLQGLKYEPLFNYFKHRGDTGAFTVLTDKYVTDASGTGIVHQAPYFGEDDYRVCLANGIITKDGELVCPVDECGRFTQPVEDFCGQYVKDADKEIIKMLKASKRLIDHQTIKHSYPFCWRSDTPLIYKAVPSWFVTVETIVDQLLENNSKSYWVPDFVKEKRFANWLKGARDWAVSRNRYWGTPLPLWISEDGEEIVCVGSIAELKKLSGESVEDIHRESVDHITIPSTQGKGVLRRVTEVFDCWFESGSMPYAQQHYPFQRKREFEESFPADFIAEGIDQTRGWFYTLLVLSTALFGKPAFKNLICNGLVLASDGSKMSKRKKNYPEPSLIVDKYGADAVRLYLINSPAVRGDGLKFKEDGVRDILKDVFLPWFNAYRYLVQNIERLQREEGIEFRHDETNWKLTDDYNYMDRWILSFTQSLIKFVRAEMAAYRLYTVVPRLIKFVENLTNWYVRMNRRRLKGDSGAADCQAAVETLFVVIYSMAKVMAPFTPFLAETFYRNLRNVIVGEVKEESVHFLMVPEPREELIDTNIEAAVSRMQSVIELGRVSRDRRTLPIKYPLKEVVVVNEDEGFLKEVESLRTYIIEELNVKSLTTTTDRAAFNVKMEAQGDSKALGIRLKKASKDVCKRIAGMSHEEICKLQDQGYIEVLGERVDVSEVRTKLVVEGSQNSHYEPNSDWQALVLLDCRVDESAKSEGLAREVTNRIQKLRKEAGLQPNDDISIYYEADKVLVEVVAQNQELINSAVKQPLLNKPPAAGDQVIISKEGKVKDYNLKVTLTARGNTVGMSFKTQSTGHQPKFCNISKDGEVATVVLEPQVGSGNFITYGSLCHLVKKIFNLKESPKLYKGSNRVTSSDNVADLDGIILAIGSGSVVATCSEPACRVVYAAKGEDVSAIVCENPVGKNKLTNTQVAELANCHDDGCKLYADIGLTNPL</sequence>
<dbReference type="SUPFAM" id="SSF50677">
    <property type="entry name" value="ValRS/IleRS/LeuRS editing domain"/>
    <property type="match status" value="1"/>
</dbReference>
<name>A0A7J7JJA4_BUGNE</name>
<dbReference type="HAMAP" id="MF_02003">
    <property type="entry name" value="Ile_tRNA_synth_type2"/>
    <property type="match status" value="1"/>
</dbReference>
<gene>
    <name evidence="16" type="ORF">EB796_016234</name>
</gene>
<proteinExistence type="inferred from homology"/>
<evidence type="ECO:0000259" key="14">
    <source>
        <dbReference type="Pfam" id="PF00133"/>
    </source>
</evidence>
<evidence type="ECO:0000259" key="15">
    <source>
        <dbReference type="Pfam" id="PF08264"/>
    </source>
</evidence>
<dbReference type="SUPFAM" id="SSF47323">
    <property type="entry name" value="Anticodon-binding domain of a subclass of class I aminoacyl-tRNA synthetases"/>
    <property type="match status" value="1"/>
</dbReference>
<dbReference type="OrthoDB" id="1706657at2759"/>
<evidence type="ECO:0000256" key="9">
    <source>
        <dbReference type="ARBA" id="ARBA00023146"/>
    </source>
</evidence>
<dbReference type="EMBL" id="VXIV02002458">
    <property type="protein sequence ID" value="KAF6025458.1"/>
    <property type="molecule type" value="Genomic_DNA"/>
</dbReference>